<sequence>MLYGGLQTEKIEEVMNCETDYFFTEEGEEHRLYTMSRSKKTGWSVVGVAYSSELLKNTKQAQLMHLVVAAGLLLGVLVLSNRLSQELTKPIRQLRDGMSTVEEGNVETRVDIMVENEIGSLSRSFNMMTDRIHALIEQNIYEQEQKRKSELRALQAQINPHFLYNTLDSIIWMAEDEKNEEVVEMTAALARLLRQSISNEQEQVTVSQEMDYVKSYLTIQKMRYKDKLEYEIEAEPEILPVQIVKFTLQPLVENAIYHGIKYKQSKGRICIRGFVHDTKAFIAVEDDGAGMDAGKIRRILEESNSEKTNTGGGVGVSNVQKRLQLYYGEEYGISYTSEVGKGTTALVSIPLSGGADENGED</sequence>
<dbReference type="SUPFAM" id="SSF55874">
    <property type="entry name" value="ATPase domain of HSP90 chaperone/DNA topoisomerase II/histidine kinase"/>
    <property type="match status" value="1"/>
</dbReference>
<dbReference type="PROSITE" id="PS50885">
    <property type="entry name" value="HAMP"/>
    <property type="match status" value="1"/>
</dbReference>
<dbReference type="InterPro" id="IPR051552">
    <property type="entry name" value="HptR"/>
</dbReference>
<dbReference type="EC" id="2.7.13.3" evidence="3"/>
<dbReference type="HOGENOM" id="CLU_020473_2_1_9"/>
<dbReference type="GO" id="GO:0000155">
    <property type="term" value="F:phosphorelay sensor kinase activity"/>
    <property type="evidence" value="ECO:0007669"/>
    <property type="project" value="InterPro"/>
</dbReference>
<evidence type="ECO:0000256" key="3">
    <source>
        <dbReference type="ARBA" id="ARBA00012438"/>
    </source>
</evidence>
<keyword evidence="7" id="KW-0902">Two-component regulatory system</keyword>
<feature type="domain" description="Histidine kinase" evidence="8">
    <location>
        <begin position="158"/>
        <end position="353"/>
    </location>
</feature>
<evidence type="ECO:0000313" key="10">
    <source>
        <dbReference type="EMBL" id="EMZ27846.1"/>
    </source>
</evidence>
<keyword evidence="4" id="KW-0597">Phosphoprotein</keyword>
<dbReference type="InterPro" id="IPR004358">
    <property type="entry name" value="Sig_transdc_His_kin-like_C"/>
</dbReference>
<evidence type="ECO:0000313" key="11">
    <source>
        <dbReference type="Proteomes" id="UP000012589"/>
    </source>
</evidence>
<dbReference type="Proteomes" id="UP000012589">
    <property type="component" value="Unassembled WGS sequence"/>
</dbReference>
<evidence type="ECO:0000259" key="8">
    <source>
        <dbReference type="PROSITE" id="PS50109"/>
    </source>
</evidence>
<keyword evidence="5" id="KW-0808">Transferase</keyword>
<name>N2AIF9_9FIRM</name>
<dbReference type="Pfam" id="PF06580">
    <property type="entry name" value="His_kinase"/>
    <property type="match status" value="1"/>
</dbReference>
<evidence type="ECO:0000256" key="5">
    <source>
        <dbReference type="ARBA" id="ARBA00022679"/>
    </source>
</evidence>
<dbReference type="InterPro" id="IPR010559">
    <property type="entry name" value="Sig_transdc_His_kin_internal"/>
</dbReference>
<dbReference type="SUPFAM" id="SSF158472">
    <property type="entry name" value="HAMP domain-like"/>
    <property type="match status" value="1"/>
</dbReference>
<protein>
    <recommendedName>
        <fullName evidence="3">histidine kinase</fullName>
        <ecNumber evidence="3">2.7.13.3</ecNumber>
    </recommendedName>
</protein>
<dbReference type="PROSITE" id="PS50109">
    <property type="entry name" value="HIS_KIN"/>
    <property type="match status" value="1"/>
</dbReference>
<dbReference type="SMART" id="SM00304">
    <property type="entry name" value="HAMP"/>
    <property type="match status" value="1"/>
</dbReference>
<evidence type="ECO:0000259" key="9">
    <source>
        <dbReference type="PROSITE" id="PS50885"/>
    </source>
</evidence>
<dbReference type="eggNOG" id="COG2972">
    <property type="taxonomic scope" value="Bacteria"/>
</dbReference>
<keyword evidence="6" id="KW-0418">Kinase</keyword>
<comment type="caution">
    <text evidence="10">The sequence shown here is derived from an EMBL/GenBank/DDBJ whole genome shotgun (WGS) entry which is preliminary data.</text>
</comment>
<dbReference type="CDD" id="cd06225">
    <property type="entry name" value="HAMP"/>
    <property type="match status" value="1"/>
</dbReference>
<gene>
    <name evidence="10" type="ORF">C823_02195</name>
</gene>
<dbReference type="PATRIC" id="fig|1235802.3.peg.2331"/>
<dbReference type="Gene3D" id="6.10.340.10">
    <property type="match status" value="1"/>
</dbReference>
<dbReference type="Pfam" id="PF02518">
    <property type="entry name" value="HATPase_c"/>
    <property type="match status" value="1"/>
</dbReference>
<dbReference type="PRINTS" id="PR00344">
    <property type="entry name" value="BCTRLSENSOR"/>
</dbReference>
<dbReference type="EMBL" id="AQFT01000067">
    <property type="protein sequence ID" value="EMZ27846.1"/>
    <property type="molecule type" value="Genomic_DNA"/>
</dbReference>
<comment type="catalytic activity">
    <reaction evidence="1">
        <text>ATP + protein L-histidine = ADP + protein N-phospho-L-histidine.</text>
        <dbReference type="EC" id="2.7.13.3"/>
    </reaction>
</comment>
<evidence type="ECO:0000256" key="6">
    <source>
        <dbReference type="ARBA" id="ARBA00022777"/>
    </source>
</evidence>
<comment type="subcellular location">
    <subcellularLocation>
        <location evidence="2">Membrane</location>
    </subcellularLocation>
</comment>
<feature type="domain" description="HAMP" evidence="9">
    <location>
        <begin position="85"/>
        <end position="137"/>
    </location>
</feature>
<dbReference type="PANTHER" id="PTHR42713">
    <property type="entry name" value="HISTIDINE KINASE-RELATED"/>
    <property type="match status" value="1"/>
</dbReference>
<evidence type="ECO:0000256" key="2">
    <source>
        <dbReference type="ARBA" id="ARBA00004370"/>
    </source>
</evidence>
<evidence type="ECO:0000256" key="4">
    <source>
        <dbReference type="ARBA" id="ARBA00022553"/>
    </source>
</evidence>
<dbReference type="AlphaFoldDB" id="N2AIF9"/>
<evidence type="ECO:0000256" key="7">
    <source>
        <dbReference type="ARBA" id="ARBA00023012"/>
    </source>
</evidence>
<accession>N2AIF9</accession>
<dbReference type="InterPro" id="IPR003594">
    <property type="entry name" value="HATPase_dom"/>
</dbReference>
<dbReference type="Gene3D" id="3.30.565.10">
    <property type="entry name" value="Histidine kinase-like ATPase, C-terminal domain"/>
    <property type="match status" value="1"/>
</dbReference>
<dbReference type="SMART" id="SM00387">
    <property type="entry name" value="HATPase_c"/>
    <property type="match status" value="1"/>
</dbReference>
<dbReference type="InterPro" id="IPR005467">
    <property type="entry name" value="His_kinase_dom"/>
</dbReference>
<dbReference type="InterPro" id="IPR003660">
    <property type="entry name" value="HAMP_dom"/>
</dbReference>
<proteinExistence type="predicted"/>
<keyword evidence="11" id="KW-1185">Reference proteome</keyword>
<dbReference type="Pfam" id="PF00672">
    <property type="entry name" value="HAMP"/>
    <property type="match status" value="1"/>
</dbReference>
<dbReference type="GO" id="GO:0016020">
    <property type="term" value="C:membrane"/>
    <property type="evidence" value="ECO:0007669"/>
    <property type="project" value="UniProtKB-SubCell"/>
</dbReference>
<dbReference type="InterPro" id="IPR036890">
    <property type="entry name" value="HATPase_C_sf"/>
</dbReference>
<reference evidence="10 11" key="1">
    <citation type="journal article" date="2014" name="Genome Announc.">
        <title>Draft genome sequences of the altered schaedler flora, a defined bacterial community from gnotobiotic mice.</title>
        <authorList>
            <person name="Wannemuehler M.J."/>
            <person name="Overstreet A.M."/>
            <person name="Ward D.V."/>
            <person name="Phillips G.J."/>
        </authorList>
    </citation>
    <scope>NUCLEOTIDE SEQUENCE [LARGE SCALE GENOMIC DNA]</scope>
    <source>
        <strain evidence="10 11">ASF492</strain>
    </source>
</reference>
<evidence type="ECO:0000256" key="1">
    <source>
        <dbReference type="ARBA" id="ARBA00000085"/>
    </source>
</evidence>
<organism evidence="10 11">
    <name type="scientific">Eubacterium plexicaudatum ASF492</name>
    <dbReference type="NCBI Taxonomy" id="1235802"/>
    <lineage>
        <taxon>Bacteria</taxon>
        <taxon>Bacillati</taxon>
        <taxon>Bacillota</taxon>
        <taxon>Clostridia</taxon>
        <taxon>Eubacteriales</taxon>
        <taxon>Eubacteriaceae</taxon>
        <taxon>Eubacterium</taxon>
    </lineage>
</organism>
<dbReference type="STRING" id="1235802.C823_02195"/>
<dbReference type="PANTHER" id="PTHR42713:SF2">
    <property type="entry name" value="TWO-COMPONENT SENSOR KINASE YESM"/>
    <property type="match status" value="1"/>
</dbReference>